<evidence type="ECO:0000256" key="1">
    <source>
        <dbReference type="ARBA" id="ARBA00001709"/>
    </source>
</evidence>
<dbReference type="EMBL" id="AEEH01000043">
    <property type="protein sequence ID" value="EFM25186.1"/>
    <property type="molecule type" value="Genomic_DNA"/>
</dbReference>
<dbReference type="OrthoDB" id="9775794at2"/>
<evidence type="ECO:0000259" key="4">
    <source>
        <dbReference type="Pfam" id="PF16113"/>
    </source>
</evidence>
<dbReference type="STRING" id="862517.HMPREF9225_1075"/>
<proteinExistence type="predicted"/>
<keyword evidence="5" id="KW-0413">Isomerase</keyword>
<dbReference type="InterPro" id="IPR029045">
    <property type="entry name" value="ClpP/crotonase-like_dom_sf"/>
</dbReference>
<dbReference type="Gene3D" id="3.90.226.10">
    <property type="entry name" value="2-enoyl-CoA Hydratase, Chain A, domain 1"/>
    <property type="match status" value="1"/>
</dbReference>
<dbReference type="eggNOG" id="COG1024">
    <property type="taxonomic scope" value="Bacteria"/>
</dbReference>
<dbReference type="InterPro" id="IPR045004">
    <property type="entry name" value="ECH_dom"/>
</dbReference>
<evidence type="ECO:0000313" key="5">
    <source>
        <dbReference type="EMBL" id="EFM25186.1"/>
    </source>
</evidence>
<accession>E0NLX5</accession>
<evidence type="ECO:0000256" key="2">
    <source>
        <dbReference type="ARBA" id="ARBA00011915"/>
    </source>
</evidence>
<protein>
    <recommendedName>
        <fullName evidence="2">3-hydroxyisobutyryl-CoA hydrolase</fullName>
        <ecNumber evidence="2">3.1.2.4</ecNumber>
    </recommendedName>
</protein>
<dbReference type="GO" id="GO:0016853">
    <property type="term" value="F:isomerase activity"/>
    <property type="evidence" value="ECO:0007669"/>
    <property type="project" value="UniProtKB-KW"/>
</dbReference>
<dbReference type="AlphaFoldDB" id="E0NLX5"/>
<dbReference type="PANTHER" id="PTHR43176:SF3">
    <property type="entry name" value="3-HYDROXYISOBUTYRYL-COA HYDROLASE, MITOCHONDRIAL"/>
    <property type="match status" value="1"/>
</dbReference>
<comment type="caution">
    <text evidence="5">The sequence shown here is derived from an EMBL/GenBank/DDBJ whole genome shotgun (WGS) entry which is preliminary data.</text>
</comment>
<dbReference type="Proteomes" id="UP000003280">
    <property type="component" value="Unassembled WGS sequence"/>
</dbReference>
<dbReference type="RefSeq" id="WP_008901889.1">
    <property type="nucleotide sequence ID" value="NZ_GL397071.1"/>
</dbReference>
<dbReference type="GO" id="GO:0006574">
    <property type="term" value="P:L-valine catabolic process"/>
    <property type="evidence" value="ECO:0007669"/>
    <property type="project" value="TreeGrafter"/>
</dbReference>
<gene>
    <name evidence="5" type="primary">hibch</name>
    <name evidence="5" type="ORF">HMPREF9225_1075</name>
</gene>
<keyword evidence="3 5" id="KW-0378">Hydrolase</keyword>
<dbReference type="InterPro" id="IPR032259">
    <property type="entry name" value="HIBYL-CoA-H"/>
</dbReference>
<dbReference type="SUPFAM" id="SSF52096">
    <property type="entry name" value="ClpP/crotonase"/>
    <property type="match status" value="1"/>
</dbReference>
<sequence>MIKHYIKDHIAVVTLSREGGLNALSSQMLEDLLNIYRDLENNDDVKIVVLNSDRRDFCAGGDLKEVYESFSKCKDRKCLMSYFTKEYDLDLFLATTKKPTITFWTGVSMGGGVGLSMHSDIIIADETVRFAMPETKLGIVPDVGVGTVLSKIDRPTANYITLNSKIISASDIKHLGITDYLVEKNNKDELLEELFKLGRENKSTEEIITAFKDVLKDYDLPTKKTDLSFNEENIKKYYDKDTVFEIVSALKENEDDEFANACLEELEMVCPYSMALQFEKLKAGENWDRVETLKRDWMYILDSSLRGDFEEGIRSVLIDKDNNPNWKHKTLEDVDMNEIHHVLHERETKYN</sequence>
<comment type="catalytic activity">
    <reaction evidence="1">
        <text>3-hydroxy-2-methylpropanoyl-CoA + H2O = 3-hydroxy-2-methylpropanoate + CoA + H(+)</text>
        <dbReference type="Rhea" id="RHEA:20888"/>
        <dbReference type="ChEBI" id="CHEBI:11805"/>
        <dbReference type="ChEBI" id="CHEBI:15377"/>
        <dbReference type="ChEBI" id="CHEBI:15378"/>
        <dbReference type="ChEBI" id="CHEBI:57287"/>
        <dbReference type="ChEBI" id="CHEBI:57340"/>
        <dbReference type="EC" id="3.1.2.4"/>
    </reaction>
</comment>
<reference evidence="5 6" key="1">
    <citation type="submission" date="2010-07" db="EMBL/GenBank/DDBJ databases">
        <authorList>
            <person name="Muzny D."/>
            <person name="Qin X."/>
            <person name="Deng J."/>
            <person name="Jiang H."/>
            <person name="Liu Y."/>
            <person name="Qu J."/>
            <person name="Song X.-Z."/>
            <person name="Zhang L."/>
            <person name="Thornton R."/>
            <person name="Coyle M."/>
            <person name="Francisco L."/>
            <person name="Jackson L."/>
            <person name="Javaid M."/>
            <person name="Korchina V."/>
            <person name="Kovar C."/>
            <person name="Mata R."/>
            <person name="Mathew T."/>
            <person name="Ngo R."/>
            <person name="Nguyen L."/>
            <person name="Nguyen N."/>
            <person name="Okwuonu G."/>
            <person name="Ongeri F."/>
            <person name="Pham C."/>
            <person name="Simmons D."/>
            <person name="Wilczek-Boney K."/>
            <person name="Hale W."/>
            <person name="Jakkamsetti A."/>
            <person name="Pham P."/>
            <person name="Ruth R."/>
            <person name="San Lucas F."/>
            <person name="Warren J."/>
            <person name="Zhang J."/>
            <person name="Zhao Z."/>
            <person name="Zhou C."/>
            <person name="Zhu D."/>
            <person name="Lee S."/>
            <person name="Bess C."/>
            <person name="Blankenburg K."/>
            <person name="Forbes L."/>
            <person name="Fu Q."/>
            <person name="Gubbala S."/>
            <person name="Hirani K."/>
            <person name="Jayaseelan J.C."/>
            <person name="Lara F."/>
            <person name="Munidasa M."/>
            <person name="Palculict T."/>
            <person name="Patil S."/>
            <person name="Pu L.-L."/>
            <person name="Saada N."/>
            <person name="Tang L."/>
            <person name="Weissenberger G."/>
            <person name="Zhu Y."/>
            <person name="Hemphill L."/>
            <person name="Shang Y."/>
            <person name="Youmans B."/>
            <person name="Ayvaz T."/>
            <person name="Ross M."/>
            <person name="Santibanez J."/>
            <person name="Aqrawi P."/>
            <person name="Gross S."/>
            <person name="Joshi V."/>
            <person name="Fowler G."/>
            <person name="Nazareth L."/>
            <person name="Reid J."/>
            <person name="Worley K."/>
            <person name="Petrosino J."/>
            <person name="Highlander S."/>
            <person name="Gibbs R."/>
        </authorList>
    </citation>
    <scope>NUCLEOTIDE SEQUENCE [LARGE SCALE GENOMIC DNA]</scope>
    <source>
        <strain evidence="5 6">ATCC BAA-1640</strain>
    </source>
</reference>
<feature type="domain" description="Enoyl-CoA hydratase/isomerase" evidence="4">
    <location>
        <begin position="11"/>
        <end position="342"/>
    </location>
</feature>
<dbReference type="GO" id="GO:0003860">
    <property type="term" value="F:3-hydroxyisobutyryl-CoA hydrolase activity"/>
    <property type="evidence" value="ECO:0007669"/>
    <property type="project" value="UniProtKB-EC"/>
</dbReference>
<keyword evidence="6" id="KW-1185">Reference proteome</keyword>
<evidence type="ECO:0000313" key="6">
    <source>
        <dbReference type="Proteomes" id="UP000003280"/>
    </source>
</evidence>
<dbReference type="CDD" id="cd06558">
    <property type="entry name" value="crotonase-like"/>
    <property type="match status" value="1"/>
</dbReference>
<dbReference type="HOGENOM" id="CLU_009834_22_1_9"/>
<dbReference type="Pfam" id="PF16113">
    <property type="entry name" value="ECH_2"/>
    <property type="match status" value="1"/>
</dbReference>
<evidence type="ECO:0000256" key="3">
    <source>
        <dbReference type="ARBA" id="ARBA00022801"/>
    </source>
</evidence>
<organism evidence="5 6">
    <name type="scientific">Peptoniphilus duerdenii ATCC BAA-1640</name>
    <dbReference type="NCBI Taxonomy" id="862517"/>
    <lineage>
        <taxon>Bacteria</taxon>
        <taxon>Bacillati</taxon>
        <taxon>Bacillota</taxon>
        <taxon>Tissierellia</taxon>
        <taxon>Tissierellales</taxon>
        <taxon>Peptoniphilaceae</taxon>
        <taxon>Peptoniphilus</taxon>
    </lineage>
</organism>
<dbReference type="EC" id="3.1.2.4" evidence="2"/>
<name>E0NLX5_9FIRM</name>
<dbReference type="PANTHER" id="PTHR43176">
    <property type="entry name" value="3-HYDROXYISOBUTYRYL-COA HYDROLASE-RELATED"/>
    <property type="match status" value="1"/>
</dbReference>